<dbReference type="Pfam" id="PF02616">
    <property type="entry name" value="SMC_ScpA"/>
    <property type="match status" value="1"/>
</dbReference>
<keyword evidence="3" id="KW-1185">Reference proteome</keyword>
<dbReference type="Gene3D" id="6.10.250.2410">
    <property type="match status" value="1"/>
</dbReference>
<evidence type="ECO:0000256" key="1">
    <source>
        <dbReference type="ARBA" id="ARBA00044777"/>
    </source>
</evidence>
<dbReference type="AlphaFoldDB" id="D6ZZ54"/>
<name>D6ZZ54_ANCN5</name>
<accession>D6ZZ54</accession>
<dbReference type="EMBL" id="CP002026">
    <property type="protein sequence ID" value="ADH89190.1"/>
    <property type="molecule type" value="Genomic_DNA"/>
</dbReference>
<dbReference type="RefSeq" id="WP_013166694.1">
    <property type="nucleotide sequence ID" value="NC_014217.1"/>
</dbReference>
<dbReference type="eggNOG" id="COG1354">
    <property type="taxonomic scope" value="Bacteria"/>
</dbReference>
<dbReference type="KEGG" id="sno:Snov_1887"/>
<dbReference type="PANTHER" id="PTHR33969">
    <property type="entry name" value="SEGREGATION AND CONDENSATION PROTEIN A"/>
    <property type="match status" value="1"/>
</dbReference>
<dbReference type="HOGENOM" id="CLU_038686_2_0_5"/>
<dbReference type="STRING" id="639283.Snov_1887"/>
<dbReference type="Proteomes" id="UP000006633">
    <property type="component" value="Chromosome"/>
</dbReference>
<gene>
    <name evidence="2" type="ordered locus">Snov_1887</name>
</gene>
<sequence length="270" mass="29765">MVQSQFSFEADAVRQAGDPALVVDVDGFEGPLDLLLALARTQKVDLSRISILELAEQYLVFVEEARRIRLELAADYLVMAAWLAYLKSRLLLPEPPKEEGPSASDLAADLAERLRRLERIRGAAAHLATRDRIGHEVFARGAPEPLERAGPVVYEATLYDLLAAYGAQRQKLALSQVRFPPRNVISLAEARERLERLIGRLALHGEWARLDGFLLNWIADPKMRATALASGFSATLEMVREGLIDVQQDDAFAPIWIRSRGGDGGSGEGA</sequence>
<reference evidence="2 3" key="1">
    <citation type="journal article" date="2012" name="Stand. Genomic Sci.">
        <title>Complete genome sequence of the facultatively chemolithoautotrophic and methylotrophic alpha Proteobacterium Starkeya novella type strain (ATCC 8093(T)).</title>
        <authorList>
            <person name="Kappler U."/>
            <person name="Davenport K."/>
            <person name="Beatson S."/>
            <person name="Lucas S."/>
            <person name="Lapidus A."/>
            <person name="Copeland A."/>
            <person name="Berry K.W."/>
            <person name="Glavina Del Rio T."/>
            <person name="Hammon N."/>
            <person name="Dalin E."/>
            <person name="Tice H."/>
            <person name="Pitluck S."/>
            <person name="Richardson P."/>
            <person name="Bruce D."/>
            <person name="Goodwin L.A."/>
            <person name="Han C."/>
            <person name="Tapia R."/>
            <person name="Detter J.C."/>
            <person name="Chang Y.J."/>
            <person name="Jeffries C.D."/>
            <person name="Land M."/>
            <person name="Hauser L."/>
            <person name="Kyrpides N.C."/>
            <person name="Goker M."/>
            <person name="Ivanova N."/>
            <person name="Klenk H.P."/>
            <person name="Woyke T."/>
        </authorList>
    </citation>
    <scope>NUCLEOTIDE SEQUENCE [LARGE SCALE GENOMIC DNA]</scope>
    <source>
        <strain evidence="3">ATCC 8093 / DSM 506 / JCM 20403 / CCM 1077 / IAM 12100 / NBRC 12443 / NCIMB 10456</strain>
    </source>
</reference>
<protein>
    <recommendedName>
        <fullName evidence="1">Segregation and condensation protein A</fullName>
    </recommendedName>
</protein>
<dbReference type="PANTHER" id="PTHR33969:SF2">
    <property type="entry name" value="SEGREGATION AND CONDENSATION PROTEIN A"/>
    <property type="match status" value="1"/>
</dbReference>
<proteinExistence type="predicted"/>
<evidence type="ECO:0000313" key="2">
    <source>
        <dbReference type="EMBL" id="ADH89190.1"/>
    </source>
</evidence>
<dbReference type="OrthoDB" id="9793741at2"/>
<evidence type="ECO:0000313" key="3">
    <source>
        <dbReference type="Proteomes" id="UP000006633"/>
    </source>
</evidence>
<dbReference type="InterPro" id="IPR003768">
    <property type="entry name" value="ScpA"/>
</dbReference>
<organism evidence="2 3">
    <name type="scientific">Ancylobacter novellus (strain ATCC 8093 / DSM 506 / JCM 20403 / CCM 1077 / IAM 12100 / NBRC 12443 / NCIMB 10456)</name>
    <name type="common">Starkeya novella</name>
    <dbReference type="NCBI Taxonomy" id="639283"/>
    <lineage>
        <taxon>Bacteria</taxon>
        <taxon>Pseudomonadati</taxon>
        <taxon>Pseudomonadota</taxon>
        <taxon>Alphaproteobacteria</taxon>
        <taxon>Hyphomicrobiales</taxon>
        <taxon>Xanthobacteraceae</taxon>
        <taxon>Ancylobacter</taxon>
    </lineage>
</organism>